<evidence type="ECO:0000256" key="1">
    <source>
        <dbReference type="SAM" id="MobiDB-lite"/>
    </source>
</evidence>
<reference evidence="3 4" key="1">
    <citation type="journal article" date="2016" name="Mol. Biol. Evol.">
        <title>Comparative Genomics of Early-Diverging Mushroom-Forming Fungi Provides Insights into the Origins of Lignocellulose Decay Capabilities.</title>
        <authorList>
            <person name="Nagy L.G."/>
            <person name="Riley R."/>
            <person name="Tritt A."/>
            <person name="Adam C."/>
            <person name="Daum C."/>
            <person name="Floudas D."/>
            <person name="Sun H."/>
            <person name="Yadav J.S."/>
            <person name="Pangilinan J."/>
            <person name="Larsson K.H."/>
            <person name="Matsuura K."/>
            <person name="Barry K."/>
            <person name="Labutti K."/>
            <person name="Kuo R."/>
            <person name="Ohm R.A."/>
            <person name="Bhattacharya S.S."/>
            <person name="Shirouzu T."/>
            <person name="Yoshinaga Y."/>
            <person name="Martin F.M."/>
            <person name="Grigoriev I.V."/>
            <person name="Hibbett D.S."/>
        </authorList>
    </citation>
    <scope>NUCLEOTIDE SEQUENCE [LARGE SCALE GENOMIC DNA]</scope>
    <source>
        <strain evidence="3 4">93-53</strain>
    </source>
</reference>
<dbReference type="GO" id="GO:0005525">
    <property type="term" value="F:GTP binding"/>
    <property type="evidence" value="ECO:0007669"/>
    <property type="project" value="InterPro"/>
</dbReference>
<dbReference type="Proteomes" id="UP000076871">
    <property type="component" value="Unassembled WGS sequence"/>
</dbReference>
<keyword evidence="3" id="KW-0378">Hydrolase</keyword>
<dbReference type="SUPFAM" id="SSF52540">
    <property type="entry name" value="P-loop containing nucleoside triphosphate hydrolases"/>
    <property type="match status" value="1"/>
</dbReference>
<feature type="domain" description="G" evidence="2">
    <location>
        <begin position="14"/>
        <end position="96"/>
    </location>
</feature>
<feature type="region of interest" description="Disordered" evidence="1">
    <location>
        <begin position="280"/>
        <end position="302"/>
    </location>
</feature>
<dbReference type="RefSeq" id="XP_040759250.1">
    <property type="nucleotide sequence ID" value="XM_040913302.1"/>
</dbReference>
<dbReference type="STRING" id="1314785.A0A165BRC0"/>
<dbReference type="InParanoid" id="A0A165BRC0"/>
<dbReference type="GO" id="GO:0016787">
    <property type="term" value="F:hydrolase activity"/>
    <property type="evidence" value="ECO:0007669"/>
    <property type="project" value="UniProtKB-KW"/>
</dbReference>
<name>A0A165BRC0_9APHY</name>
<dbReference type="Gene3D" id="3.40.50.300">
    <property type="entry name" value="P-loop containing nucleotide triphosphate hydrolases"/>
    <property type="match status" value="1"/>
</dbReference>
<organism evidence="3 4">
    <name type="scientific">Laetiporus sulphureus 93-53</name>
    <dbReference type="NCBI Taxonomy" id="1314785"/>
    <lineage>
        <taxon>Eukaryota</taxon>
        <taxon>Fungi</taxon>
        <taxon>Dikarya</taxon>
        <taxon>Basidiomycota</taxon>
        <taxon>Agaricomycotina</taxon>
        <taxon>Agaricomycetes</taxon>
        <taxon>Polyporales</taxon>
        <taxon>Laetiporus</taxon>
    </lineage>
</organism>
<gene>
    <name evidence="3" type="ORF">LAESUDRAFT_763641</name>
</gene>
<dbReference type="GeneID" id="63830330"/>
<keyword evidence="4" id="KW-1185">Reference proteome</keyword>
<dbReference type="InterPro" id="IPR006073">
    <property type="entry name" value="GTP-bd"/>
</dbReference>
<protein>
    <submittedName>
        <fullName evidence="3">p-loop containing nucleoside triphosphate hydrolase protein</fullName>
    </submittedName>
</protein>
<accession>A0A165BRC0</accession>
<dbReference type="Pfam" id="PF01926">
    <property type="entry name" value="MMR_HSR1"/>
    <property type="match status" value="1"/>
</dbReference>
<evidence type="ECO:0000313" key="4">
    <source>
        <dbReference type="Proteomes" id="UP000076871"/>
    </source>
</evidence>
<sequence>MANSKNPSSQSKLIAITGPTGVGKTTFINLVTGSSLKVGTSLQSCTDKIQVARCIMGGELITLIDTPGFDDTFKSQADVLKDIADFLEQTYEKGRKLTGVIYMHRISDFRVGGIARENFRLFTKICGDDAMKNVIIVTTMWEDVPEDVGERRERELSSKPIFFKDAIDNGARMMRLRHDHISAENAIIPFLRRAPEALLMQRELVDQRKQLPNTAAGIELRSELEEQKKRHRKEMQELRRDRDDAMAKKDAVHREEMRTIQDEYEKLQNQLRTVQEELRRLKSKDRTQKPKGKYSLTRAGGMIPSNDGSTKVIYVTRYRRGSGCLSGDGFEL</sequence>
<dbReference type="EMBL" id="KV427663">
    <property type="protein sequence ID" value="KZT01510.1"/>
    <property type="molecule type" value="Genomic_DNA"/>
</dbReference>
<feature type="region of interest" description="Disordered" evidence="1">
    <location>
        <begin position="226"/>
        <end position="254"/>
    </location>
</feature>
<dbReference type="CDD" id="cd00882">
    <property type="entry name" value="Ras_like_GTPase"/>
    <property type="match status" value="1"/>
</dbReference>
<dbReference type="OrthoDB" id="8954335at2759"/>
<dbReference type="AlphaFoldDB" id="A0A165BRC0"/>
<proteinExistence type="predicted"/>
<evidence type="ECO:0000313" key="3">
    <source>
        <dbReference type="EMBL" id="KZT01510.1"/>
    </source>
</evidence>
<dbReference type="InterPro" id="IPR027417">
    <property type="entry name" value="P-loop_NTPase"/>
</dbReference>
<evidence type="ECO:0000259" key="2">
    <source>
        <dbReference type="Pfam" id="PF01926"/>
    </source>
</evidence>